<evidence type="ECO:0000259" key="8">
    <source>
        <dbReference type="Pfam" id="PF13742"/>
    </source>
</evidence>
<feature type="domain" description="OB-fold nucleic acid binding" evidence="8">
    <location>
        <begin position="6"/>
        <end position="98"/>
    </location>
</feature>
<name>A0A7Z7MUT1_9PROT</name>
<dbReference type="EMBL" id="LT837803">
    <property type="protein sequence ID" value="SMB24472.1"/>
    <property type="molecule type" value="Genomic_DNA"/>
</dbReference>
<keyword evidence="4 5" id="KW-0269">Exonuclease</keyword>
<dbReference type="Pfam" id="PF02601">
    <property type="entry name" value="Exonuc_VII_L"/>
    <property type="match status" value="1"/>
</dbReference>
<dbReference type="PANTHER" id="PTHR30008:SF0">
    <property type="entry name" value="EXODEOXYRIBONUCLEASE 7 LARGE SUBUNIT"/>
    <property type="match status" value="1"/>
</dbReference>
<feature type="domain" description="Exonuclease VII large subunit C-terminal" evidence="7">
    <location>
        <begin position="122"/>
        <end position="435"/>
    </location>
</feature>
<sequence length="446" mass="49377">MFDDVLSVTALNRRARELLQQNFPLLWVAGEISNLTRAASGHVYFSLKDEAAQVRCVMFRSRAQLIPWRLENGQQVEVQASVTLYEARGDFQLNAEGMRRAGLGKLYEAFARLRERLENEGLFTAERKRALPDFPRRIGIVSSPQAAALHDILTTLRRRAPHLPAILYPSPVQGEGAAEKLADAIDTAATRAAADGIDVLIVARGGGSIEDLWAFNEECVARAIAACPLPVISGVGHETDVTIADYVADQRAATPTAAAELVSAGWFDAAARLDALAARLRQHLSRQLEARMQRIDLLGHRLIHPGQRLAHDRQKLALLATRLRAAMRQRQQQHGTRHEHWRLRLARSRPELSDTRRRIEQAAQRLQAGNRNRLTSRRARLATLAASLAALSPQATLARGYSIARDSQGRLVRDSRQLRSGERIALHFASGNAAVRVEDISHGDAN</sequence>
<evidence type="ECO:0000259" key="7">
    <source>
        <dbReference type="Pfam" id="PF02601"/>
    </source>
</evidence>
<evidence type="ECO:0000256" key="2">
    <source>
        <dbReference type="ARBA" id="ARBA00022722"/>
    </source>
</evidence>
<dbReference type="PANTHER" id="PTHR30008">
    <property type="entry name" value="EXODEOXYRIBONUCLEASE 7 LARGE SUBUNIT"/>
    <property type="match status" value="1"/>
</dbReference>
<evidence type="ECO:0000256" key="6">
    <source>
        <dbReference type="RuleBase" id="RU004355"/>
    </source>
</evidence>
<dbReference type="AlphaFoldDB" id="A0A7Z7MUT1"/>
<comment type="subcellular location">
    <subcellularLocation>
        <location evidence="5 6">Cytoplasm</location>
    </subcellularLocation>
</comment>
<evidence type="ECO:0000256" key="4">
    <source>
        <dbReference type="ARBA" id="ARBA00022839"/>
    </source>
</evidence>
<keyword evidence="1 5" id="KW-0963">Cytoplasm</keyword>
<comment type="subunit">
    <text evidence="5">Heterooligomer composed of large and small subunits.</text>
</comment>
<protein>
    <recommendedName>
        <fullName evidence="5">Exodeoxyribonuclease 7 large subunit</fullName>
        <ecNumber evidence="5">3.1.11.6</ecNumber>
    </recommendedName>
    <alternativeName>
        <fullName evidence="5">Exodeoxyribonuclease VII large subunit</fullName>
        <shortName evidence="5">Exonuclease VII large subunit</shortName>
    </alternativeName>
</protein>
<evidence type="ECO:0000313" key="10">
    <source>
        <dbReference type="Proteomes" id="UP000242886"/>
    </source>
</evidence>
<keyword evidence="10" id="KW-1185">Reference proteome</keyword>
<dbReference type="HAMAP" id="MF_00378">
    <property type="entry name" value="Exonuc_7_L"/>
    <property type="match status" value="1"/>
</dbReference>
<dbReference type="CDD" id="cd04489">
    <property type="entry name" value="ExoVII_LU_OBF"/>
    <property type="match status" value="1"/>
</dbReference>
<dbReference type="NCBIfam" id="TIGR00237">
    <property type="entry name" value="xseA"/>
    <property type="match status" value="1"/>
</dbReference>
<dbReference type="GO" id="GO:0009318">
    <property type="term" value="C:exodeoxyribonuclease VII complex"/>
    <property type="evidence" value="ECO:0007669"/>
    <property type="project" value="UniProtKB-UniRule"/>
</dbReference>
<dbReference type="GO" id="GO:0003676">
    <property type="term" value="F:nucleic acid binding"/>
    <property type="evidence" value="ECO:0007669"/>
    <property type="project" value="InterPro"/>
</dbReference>
<dbReference type="RefSeq" id="WP_154716299.1">
    <property type="nucleotide sequence ID" value="NZ_LT837803.1"/>
</dbReference>
<dbReference type="GO" id="GO:0005737">
    <property type="term" value="C:cytoplasm"/>
    <property type="evidence" value="ECO:0007669"/>
    <property type="project" value="UniProtKB-SubCell"/>
</dbReference>
<dbReference type="EC" id="3.1.11.6" evidence="5"/>
<dbReference type="Pfam" id="PF13742">
    <property type="entry name" value="tRNA_anti_2"/>
    <property type="match status" value="1"/>
</dbReference>
<comment type="function">
    <text evidence="5">Bidirectionally degrades single-stranded DNA into large acid-insoluble oligonucleotides, which are then degraded further into small acid-soluble oligonucleotides.</text>
</comment>
<dbReference type="GO" id="GO:0008855">
    <property type="term" value="F:exodeoxyribonuclease VII activity"/>
    <property type="evidence" value="ECO:0007669"/>
    <property type="project" value="UniProtKB-UniRule"/>
</dbReference>
<keyword evidence="3 5" id="KW-0378">Hydrolase</keyword>
<accession>A0A7Z7MUT1</accession>
<comment type="similarity">
    <text evidence="5 6">Belongs to the XseA family.</text>
</comment>
<dbReference type="Proteomes" id="UP000242886">
    <property type="component" value="Chromosome SDENCHOL"/>
</dbReference>
<dbReference type="InterPro" id="IPR020579">
    <property type="entry name" value="Exonuc_VII_lsu_C"/>
</dbReference>
<evidence type="ECO:0000313" key="9">
    <source>
        <dbReference type="EMBL" id="SMB24472.1"/>
    </source>
</evidence>
<keyword evidence="2 5" id="KW-0540">Nuclease</keyword>
<organism evidence="9 10">
    <name type="scientific">Sterolibacterium denitrificans</name>
    <dbReference type="NCBI Taxonomy" id="157592"/>
    <lineage>
        <taxon>Bacteria</taxon>
        <taxon>Pseudomonadati</taxon>
        <taxon>Pseudomonadota</taxon>
        <taxon>Betaproteobacteria</taxon>
        <taxon>Nitrosomonadales</taxon>
        <taxon>Sterolibacteriaceae</taxon>
        <taxon>Sterolibacterium</taxon>
    </lineage>
</organism>
<gene>
    <name evidence="5 9" type="primary">xseA</name>
    <name evidence="9" type="ORF">SDENCHOL_11073</name>
</gene>
<reference evidence="9" key="1">
    <citation type="submission" date="2017-03" db="EMBL/GenBank/DDBJ databases">
        <authorList>
            <consortium name="AG Boll"/>
        </authorList>
    </citation>
    <scope>NUCLEOTIDE SEQUENCE [LARGE SCALE GENOMIC DNA]</scope>
    <source>
        <strain evidence="9">Chol</strain>
    </source>
</reference>
<dbReference type="InterPro" id="IPR025824">
    <property type="entry name" value="OB-fold_nuc-bd_dom"/>
</dbReference>
<evidence type="ECO:0000256" key="3">
    <source>
        <dbReference type="ARBA" id="ARBA00022801"/>
    </source>
</evidence>
<comment type="catalytic activity">
    <reaction evidence="5 6">
        <text>Exonucleolytic cleavage in either 5'- to 3'- or 3'- to 5'-direction to yield nucleoside 5'-phosphates.</text>
        <dbReference type="EC" id="3.1.11.6"/>
    </reaction>
</comment>
<dbReference type="GO" id="GO:0006308">
    <property type="term" value="P:DNA catabolic process"/>
    <property type="evidence" value="ECO:0007669"/>
    <property type="project" value="UniProtKB-UniRule"/>
</dbReference>
<evidence type="ECO:0000256" key="1">
    <source>
        <dbReference type="ARBA" id="ARBA00022490"/>
    </source>
</evidence>
<evidence type="ECO:0000256" key="5">
    <source>
        <dbReference type="HAMAP-Rule" id="MF_00378"/>
    </source>
</evidence>
<dbReference type="InterPro" id="IPR003753">
    <property type="entry name" value="Exonuc_VII_L"/>
</dbReference>
<proteinExistence type="inferred from homology"/>